<dbReference type="Pfam" id="PF07727">
    <property type="entry name" value="RVT_2"/>
    <property type="match status" value="1"/>
</dbReference>
<dbReference type="Proteomes" id="UP001227230">
    <property type="component" value="Chromosome 9"/>
</dbReference>
<name>A0ABY9CLX9_VITVI</name>
<reference evidence="2 3" key="1">
    <citation type="journal article" date="2023" name="Hortic Res">
        <title>The complete reference genome for grapevine (Vitis vinifera L.) genetics and breeding.</title>
        <authorList>
            <person name="Shi X."/>
            <person name="Cao S."/>
            <person name="Wang X."/>
            <person name="Huang S."/>
            <person name="Wang Y."/>
            <person name="Liu Z."/>
            <person name="Liu W."/>
            <person name="Leng X."/>
            <person name="Peng Y."/>
            <person name="Wang N."/>
            <person name="Wang Y."/>
            <person name="Ma Z."/>
            <person name="Xu X."/>
            <person name="Zhang F."/>
            <person name="Xue H."/>
            <person name="Zhong H."/>
            <person name="Wang Y."/>
            <person name="Zhang K."/>
            <person name="Velt A."/>
            <person name="Avia K."/>
            <person name="Holtgrawe D."/>
            <person name="Grimplet J."/>
            <person name="Matus J.T."/>
            <person name="Ware D."/>
            <person name="Wu X."/>
            <person name="Wang H."/>
            <person name="Liu C."/>
            <person name="Fang Y."/>
            <person name="Rustenholz C."/>
            <person name="Cheng Z."/>
            <person name="Xiao H."/>
            <person name="Zhou Y."/>
        </authorList>
    </citation>
    <scope>NUCLEOTIDE SEQUENCE [LARGE SCALE GENOMIC DNA]</scope>
    <source>
        <strain evidence="3">cv. Pinot noir / PN40024</strain>
        <tissue evidence="2">Leaf</tissue>
    </source>
</reference>
<accession>A0ABY9CLX9</accession>
<feature type="domain" description="Reverse transcriptase Ty1/copia-type" evidence="1">
    <location>
        <begin position="3"/>
        <end position="77"/>
    </location>
</feature>
<protein>
    <recommendedName>
        <fullName evidence="1">Reverse transcriptase Ty1/copia-type domain-containing protein</fullName>
    </recommendedName>
</protein>
<evidence type="ECO:0000313" key="3">
    <source>
        <dbReference type="Proteomes" id="UP001227230"/>
    </source>
</evidence>
<sequence>MKLFQMDVKSVFLNGILSEEIYVEQPKGFVGPKLPNHVYRLNKTLFGLKQAPRAWHERLTTYLLEKGFERMKVDRTFFHL</sequence>
<proteinExistence type="predicted"/>
<dbReference type="InterPro" id="IPR013103">
    <property type="entry name" value="RVT_2"/>
</dbReference>
<evidence type="ECO:0000313" key="2">
    <source>
        <dbReference type="EMBL" id="WJZ95602.1"/>
    </source>
</evidence>
<keyword evidence="3" id="KW-1185">Reference proteome</keyword>
<evidence type="ECO:0000259" key="1">
    <source>
        <dbReference type="Pfam" id="PF07727"/>
    </source>
</evidence>
<organism evidence="2 3">
    <name type="scientific">Vitis vinifera</name>
    <name type="common">Grape</name>
    <dbReference type="NCBI Taxonomy" id="29760"/>
    <lineage>
        <taxon>Eukaryota</taxon>
        <taxon>Viridiplantae</taxon>
        <taxon>Streptophyta</taxon>
        <taxon>Embryophyta</taxon>
        <taxon>Tracheophyta</taxon>
        <taxon>Spermatophyta</taxon>
        <taxon>Magnoliopsida</taxon>
        <taxon>eudicotyledons</taxon>
        <taxon>Gunneridae</taxon>
        <taxon>Pentapetalae</taxon>
        <taxon>rosids</taxon>
        <taxon>Vitales</taxon>
        <taxon>Vitaceae</taxon>
        <taxon>Viteae</taxon>
        <taxon>Vitis</taxon>
    </lineage>
</organism>
<dbReference type="EMBL" id="CP126656">
    <property type="protein sequence ID" value="WJZ95602.1"/>
    <property type="molecule type" value="Genomic_DNA"/>
</dbReference>
<gene>
    <name evidence="2" type="ORF">VitviT2T_014361</name>
</gene>